<evidence type="ECO:0000256" key="1">
    <source>
        <dbReference type="SAM" id="SignalP"/>
    </source>
</evidence>
<reference evidence="2 3" key="1">
    <citation type="submission" date="2020-02" db="EMBL/GenBank/DDBJ databases">
        <authorList>
            <person name="Chen W.-M."/>
        </authorList>
    </citation>
    <scope>NUCLEOTIDE SEQUENCE [LARGE SCALE GENOMIC DNA]</scope>
    <source>
        <strain evidence="2 3">KMS-5</strain>
    </source>
</reference>
<feature type="chain" id="PRO_5026780945" evidence="1">
    <location>
        <begin position="21"/>
        <end position="97"/>
    </location>
</feature>
<evidence type="ECO:0000313" key="2">
    <source>
        <dbReference type="EMBL" id="NEY91927.1"/>
    </source>
</evidence>
<comment type="caution">
    <text evidence="2">The sequence shown here is derived from an EMBL/GenBank/DDBJ whole genome shotgun (WGS) entry which is preliminary data.</text>
</comment>
<gene>
    <name evidence="2" type="ORF">G4Z14_16680</name>
</gene>
<proteinExistence type="predicted"/>
<keyword evidence="3" id="KW-1185">Reference proteome</keyword>
<feature type="signal peptide" evidence="1">
    <location>
        <begin position="1"/>
        <end position="20"/>
    </location>
</feature>
<evidence type="ECO:0000313" key="3">
    <source>
        <dbReference type="Proteomes" id="UP000477782"/>
    </source>
</evidence>
<protein>
    <submittedName>
        <fullName evidence="2">Uncharacterized protein</fullName>
    </submittedName>
</protein>
<keyword evidence="1" id="KW-0732">Signal</keyword>
<dbReference type="EMBL" id="JAAIVJ010000016">
    <property type="protein sequence ID" value="NEY91927.1"/>
    <property type="molecule type" value="Genomic_DNA"/>
</dbReference>
<sequence length="97" mass="9858">MKSFLTATALSLLAVTAAQASGNAAPTGVELRPVELTNARDIADNGSSSITVTIGAPKEVSATLLPPRDRVEAGYKADSTVTLSAFPGAPTAVHSRH</sequence>
<accession>A0A6M0QX18</accession>
<dbReference type="Proteomes" id="UP000477782">
    <property type="component" value="Unassembled WGS sequence"/>
</dbReference>
<organism evidence="2 3">
    <name type="scientific">Tabrizicola oligotrophica</name>
    <dbReference type="NCBI Taxonomy" id="2710650"/>
    <lineage>
        <taxon>Bacteria</taxon>
        <taxon>Pseudomonadati</taxon>
        <taxon>Pseudomonadota</taxon>
        <taxon>Alphaproteobacteria</taxon>
        <taxon>Rhodobacterales</taxon>
        <taxon>Paracoccaceae</taxon>
        <taxon>Tabrizicola</taxon>
    </lineage>
</organism>
<dbReference type="AlphaFoldDB" id="A0A6M0QX18"/>
<name>A0A6M0QX18_9RHOB</name>
<dbReference type="RefSeq" id="WP_164627790.1">
    <property type="nucleotide sequence ID" value="NZ_JAAIVJ010000016.1"/>
</dbReference>